<dbReference type="Proteomes" id="UP000055316">
    <property type="component" value="Plasmid pKK4"/>
</dbReference>
<protein>
    <submittedName>
        <fullName evidence="1">Uncharacterized protein</fullName>
    </submittedName>
</protein>
<dbReference type="RefSeq" id="WP_000551114.1">
    <property type="nucleotide sequence ID" value="NZ_AP014868.1"/>
</dbReference>
<evidence type="ECO:0000313" key="1">
    <source>
        <dbReference type="EMBL" id="BAR87820.1"/>
    </source>
</evidence>
<reference evidence="1 2" key="1">
    <citation type="submission" date="2015-05" db="EMBL/GenBank/DDBJ databases">
        <title>Whole genome sequence of Bacillus thuringiensis serovar tolworthi Pasteur Institute Standard strain.</title>
        <authorList>
            <person name="Kanda K."/>
            <person name="Nakashima K."/>
            <person name="Nagano Y."/>
        </authorList>
    </citation>
    <scope>NUCLEOTIDE SEQUENCE [LARGE SCALE GENOMIC DNA]</scope>
    <source>
        <strain evidence="1 2">Pasteur Institute Standard strain</strain>
        <plasmid evidence="2">pKK4 DNA</plasmid>
    </source>
</reference>
<sequence length="50" mass="6279">MHMQYKEIDQQFIEQQMEKDLFEDVLNNQENPVEFFYKILDVLRKIENKE</sequence>
<keyword evidence="1" id="KW-0614">Plasmid</keyword>
<dbReference type="EMBL" id="AP014868">
    <property type="protein sequence ID" value="BAR87820.1"/>
    <property type="molecule type" value="Genomic_DNA"/>
</dbReference>
<accession>A0A9W4EXT6</accession>
<organism evidence="1 2">
    <name type="scientific">Bacillus thuringiensis subsp. tolworthi</name>
    <dbReference type="NCBI Taxonomy" id="1442"/>
    <lineage>
        <taxon>Bacteria</taxon>
        <taxon>Bacillati</taxon>
        <taxon>Bacillota</taxon>
        <taxon>Bacilli</taxon>
        <taxon>Bacillales</taxon>
        <taxon>Bacillaceae</taxon>
        <taxon>Bacillus</taxon>
        <taxon>Bacillus cereus group</taxon>
    </lineage>
</organism>
<proteinExistence type="predicted"/>
<dbReference type="AlphaFoldDB" id="A0A9W4EXT6"/>
<gene>
    <name evidence="1" type="ORF">KNN_07087</name>
</gene>
<dbReference type="GeneID" id="67470997"/>
<name>A0A9W4EXT6_BACTO</name>
<evidence type="ECO:0000313" key="2">
    <source>
        <dbReference type="Proteomes" id="UP000055316"/>
    </source>
</evidence>
<geneLocation type="plasmid" evidence="2">
    <name>pKK4 DNA</name>
</geneLocation>